<name>A0A840FYL5_9BURK</name>
<accession>A0A840FYL5</accession>
<reference evidence="1 2" key="1">
    <citation type="submission" date="2020-08" db="EMBL/GenBank/DDBJ databases">
        <title>Genomic Encyclopedia of Type Strains, Phase IV (KMG-V): Genome sequencing to study the core and pangenomes of soil and plant-associated prokaryotes.</title>
        <authorList>
            <person name="Whitman W."/>
        </authorList>
    </citation>
    <scope>NUCLEOTIDE SEQUENCE [LARGE SCALE GENOMIC DNA]</scope>
    <source>
        <strain evidence="1 2">34/80</strain>
    </source>
</reference>
<protein>
    <submittedName>
        <fullName evidence="1">Uncharacterized protein</fullName>
    </submittedName>
</protein>
<gene>
    <name evidence="1" type="ORF">GGD71_005346</name>
</gene>
<comment type="caution">
    <text evidence="1">The sequence shown here is derived from an EMBL/GenBank/DDBJ whole genome shotgun (WGS) entry which is preliminary data.</text>
</comment>
<evidence type="ECO:0000313" key="1">
    <source>
        <dbReference type="EMBL" id="MBB4224550.1"/>
    </source>
</evidence>
<dbReference type="RefSeq" id="WP_184641484.1">
    <property type="nucleotide sequence ID" value="NZ_JACIFZ010000008.1"/>
</dbReference>
<sequence>MVRRLTGHLLLLLAATIPLIALASLPVQMSLAEMAAEADHVLVGHVVGADMVDGNGLPVVDDRTRTGPGLNNVIRLHVAVDETLTTTAERVPKELLIPLDPFMHYSLGQIKSAHQNDATLRLLLLKGKDFSALKPGIFFLPLQEKDEVLRVRGSTHR</sequence>
<dbReference type="EMBL" id="JACIFZ010000008">
    <property type="protein sequence ID" value="MBB4224550.1"/>
    <property type="molecule type" value="Genomic_DNA"/>
</dbReference>
<dbReference type="Proteomes" id="UP000524450">
    <property type="component" value="Unassembled WGS sequence"/>
</dbReference>
<organism evidence="1 2">
    <name type="scientific">Variovorax guangxiensis</name>
    <dbReference type="NCBI Taxonomy" id="1775474"/>
    <lineage>
        <taxon>Bacteria</taxon>
        <taxon>Pseudomonadati</taxon>
        <taxon>Pseudomonadota</taxon>
        <taxon>Betaproteobacteria</taxon>
        <taxon>Burkholderiales</taxon>
        <taxon>Comamonadaceae</taxon>
        <taxon>Variovorax</taxon>
    </lineage>
</organism>
<proteinExistence type="predicted"/>
<dbReference type="AlphaFoldDB" id="A0A840FYL5"/>
<evidence type="ECO:0000313" key="2">
    <source>
        <dbReference type="Proteomes" id="UP000524450"/>
    </source>
</evidence>